<accession>A0A1I7WAU3</accession>
<dbReference type="Proteomes" id="UP000095283">
    <property type="component" value="Unplaced"/>
</dbReference>
<evidence type="ECO:0000313" key="1">
    <source>
        <dbReference type="Proteomes" id="UP000095283"/>
    </source>
</evidence>
<name>A0A1I7WAU3_HETBA</name>
<keyword evidence="1" id="KW-1185">Reference proteome</keyword>
<organism evidence="1 2">
    <name type="scientific">Heterorhabditis bacteriophora</name>
    <name type="common">Entomopathogenic nematode worm</name>
    <dbReference type="NCBI Taxonomy" id="37862"/>
    <lineage>
        <taxon>Eukaryota</taxon>
        <taxon>Metazoa</taxon>
        <taxon>Ecdysozoa</taxon>
        <taxon>Nematoda</taxon>
        <taxon>Chromadorea</taxon>
        <taxon>Rhabditida</taxon>
        <taxon>Rhabditina</taxon>
        <taxon>Rhabditomorpha</taxon>
        <taxon>Strongyloidea</taxon>
        <taxon>Heterorhabditidae</taxon>
        <taxon>Heterorhabditis</taxon>
    </lineage>
</organism>
<dbReference type="AlphaFoldDB" id="A0A1I7WAU3"/>
<proteinExistence type="predicted"/>
<protein>
    <submittedName>
        <fullName evidence="2">Ig-like domain-containing protein</fullName>
    </submittedName>
</protein>
<sequence>MLTVFAITTKHRTYSYTYVALKRAVGLECRVRNAYSLYPPKCWERWSLLTEACSAPRHYQRPVASLHYRPTEEPQRLDIREHRPNTVCPLVHQTPLEAIWEYREFKYGFGISVKFHVFVHNLINRYFSCNCRTIGSSGCGLL</sequence>
<dbReference type="WBParaSite" id="Hba_01792">
    <property type="protein sequence ID" value="Hba_01792"/>
    <property type="gene ID" value="Hba_01792"/>
</dbReference>
<evidence type="ECO:0000313" key="2">
    <source>
        <dbReference type="WBParaSite" id="Hba_01792"/>
    </source>
</evidence>
<reference evidence="2" key="1">
    <citation type="submission" date="2016-11" db="UniProtKB">
        <authorList>
            <consortium name="WormBaseParasite"/>
        </authorList>
    </citation>
    <scope>IDENTIFICATION</scope>
</reference>